<protein>
    <recommendedName>
        <fullName evidence="4">Phage tail protein</fullName>
    </recommendedName>
</protein>
<feature type="compositionally biased region" description="Basic and acidic residues" evidence="1">
    <location>
        <begin position="27"/>
        <end position="39"/>
    </location>
</feature>
<sequence length="434" mass="44617">MASGKPPRRPKASTDPVTIDLEAEQNGPDKPDEGVKPEDLTADENLPISPDGDPVEAPPEKQSEPASSPAGLPFEDRLPHDEGTKPEDLTADEAFTPVPDQTPDTPVPPIASAEKGPGAAPLIASGIVGGIVALLLAGGMQYAGYLPSASSNDQSTSTSDLTADQNAKISSLEAKVAALSQTAGNNGGDSALAARVETLEGTVGQLGAAGSGDQQQAIDDLKTQIASLSTTLNEAQAAIATNKQTLDSTGTRLETAEQQLQAPSKDMEMARTIAVNSLKAAVDRGGPYLSELETLKSIAPDDAAIAGLNDHAKTGVPSRAELVRQFPKVADSILSAIDQPADGDSLGGRLMSSAMSLIKVRSVGNVEGEGADAIVARIEDKLHNGDMKGAELEWETLPDAGKQASQAFADKLKARIDVEAKIDDAMKSAIGANG</sequence>
<feature type="region of interest" description="Disordered" evidence="1">
    <location>
        <begin position="1"/>
        <end position="113"/>
    </location>
</feature>
<proteinExistence type="predicted"/>
<dbReference type="Gene3D" id="1.20.1270.70">
    <property type="entry name" value="Designed single chain three-helix bundle"/>
    <property type="match status" value="1"/>
</dbReference>
<dbReference type="Proteomes" id="UP000759443">
    <property type="component" value="Unassembled WGS sequence"/>
</dbReference>
<name>A0ABS4E2U3_9HYPH</name>
<dbReference type="RefSeq" id="WP_209947100.1">
    <property type="nucleotide sequence ID" value="NZ_JAGGJU010000010.1"/>
</dbReference>
<feature type="compositionally biased region" description="Basic and acidic residues" evidence="1">
    <location>
        <begin position="74"/>
        <end position="88"/>
    </location>
</feature>
<evidence type="ECO:0008006" key="4">
    <source>
        <dbReference type="Google" id="ProtNLM"/>
    </source>
</evidence>
<evidence type="ECO:0000313" key="2">
    <source>
        <dbReference type="EMBL" id="MBP1852266.1"/>
    </source>
</evidence>
<accession>A0ABS4E2U3</accession>
<feature type="compositionally biased region" description="Basic residues" evidence="1">
    <location>
        <begin position="1"/>
        <end position="11"/>
    </location>
</feature>
<gene>
    <name evidence="2" type="ORF">J2Z17_003721</name>
</gene>
<reference evidence="2 3" key="1">
    <citation type="submission" date="2021-03" db="EMBL/GenBank/DDBJ databases">
        <title>Genomic Encyclopedia of Type Strains, Phase IV (KMG-IV): sequencing the most valuable type-strain genomes for metagenomic binning, comparative biology and taxonomic classification.</title>
        <authorList>
            <person name="Goeker M."/>
        </authorList>
    </citation>
    <scope>NUCLEOTIDE SEQUENCE [LARGE SCALE GENOMIC DNA]</scope>
    <source>
        <strain evidence="2 3">DSM 21600</strain>
    </source>
</reference>
<organism evidence="2 3">
    <name type="scientific">Rhizobium halophytocola</name>
    <dbReference type="NCBI Taxonomy" id="735519"/>
    <lineage>
        <taxon>Bacteria</taxon>
        <taxon>Pseudomonadati</taxon>
        <taxon>Pseudomonadota</taxon>
        <taxon>Alphaproteobacteria</taxon>
        <taxon>Hyphomicrobiales</taxon>
        <taxon>Rhizobiaceae</taxon>
        <taxon>Rhizobium/Agrobacterium group</taxon>
        <taxon>Rhizobium</taxon>
    </lineage>
</organism>
<keyword evidence="3" id="KW-1185">Reference proteome</keyword>
<evidence type="ECO:0000313" key="3">
    <source>
        <dbReference type="Proteomes" id="UP000759443"/>
    </source>
</evidence>
<comment type="caution">
    <text evidence="2">The sequence shown here is derived from an EMBL/GenBank/DDBJ whole genome shotgun (WGS) entry which is preliminary data.</text>
</comment>
<dbReference type="EMBL" id="JAGGJU010000010">
    <property type="protein sequence ID" value="MBP1852266.1"/>
    <property type="molecule type" value="Genomic_DNA"/>
</dbReference>
<evidence type="ECO:0000256" key="1">
    <source>
        <dbReference type="SAM" id="MobiDB-lite"/>
    </source>
</evidence>